<dbReference type="Gene3D" id="1.20.1250.20">
    <property type="entry name" value="MFS general substrate transporter like domains"/>
    <property type="match status" value="1"/>
</dbReference>
<accession>A0A6J4U0M3</accession>
<feature type="transmembrane region" description="Helical" evidence="5">
    <location>
        <begin position="23"/>
        <end position="47"/>
    </location>
</feature>
<evidence type="ECO:0000256" key="5">
    <source>
        <dbReference type="SAM" id="Phobius"/>
    </source>
</evidence>
<evidence type="ECO:0000256" key="3">
    <source>
        <dbReference type="ARBA" id="ARBA00022989"/>
    </source>
</evidence>
<feature type="transmembrane region" description="Helical" evidence="5">
    <location>
        <begin position="112"/>
        <end position="132"/>
    </location>
</feature>
<feature type="transmembrane region" description="Helical" evidence="5">
    <location>
        <begin position="144"/>
        <end position="162"/>
    </location>
</feature>
<reference evidence="7" key="1">
    <citation type="submission" date="2020-02" db="EMBL/GenBank/DDBJ databases">
        <authorList>
            <person name="Meier V. D."/>
        </authorList>
    </citation>
    <scope>NUCLEOTIDE SEQUENCE</scope>
    <source>
        <strain evidence="7">AVDCRST_MAG79</strain>
    </source>
</reference>
<dbReference type="GO" id="GO:0005886">
    <property type="term" value="C:plasma membrane"/>
    <property type="evidence" value="ECO:0007669"/>
    <property type="project" value="UniProtKB-SubCell"/>
</dbReference>
<evidence type="ECO:0000313" key="7">
    <source>
        <dbReference type="EMBL" id="CAA9536819.1"/>
    </source>
</evidence>
<feature type="transmembrane region" description="Helical" evidence="5">
    <location>
        <begin position="392"/>
        <end position="411"/>
    </location>
</feature>
<sequence length="425" mass="41889">MMSAPAAPPTAPEGLRRLQRRTLVVLVVAQAFGGAGLAAGLAVGALLARDLLGGEALSGLPSALQVIGAALAAVPLSRLMGRLGRRPGLVSGYLLGAVGAAVAVAAAEVRSFPLLLIGSVLFGVGNASNLLSRYAAADLALPAGRARAISTVLLATTLGAVAGPNLVDPMGGVARTLELPTLAGPFVLAVAAYGVAAVVLFVALRPDPLVAAGGLRSDHRREATTPARPLGVALRDGRAPLALAAMAVTQLVMVSVMTMTPVHLEHHGHGLSVVGVVISVHIAGMYLPSPVTGLFCDRVGRVPTIGVGGGLLVAAGALAAVAPPGSTFLLTSALLLLGIGWNFGLIGSSTLLTDSVAVADRTRVQGVSDLLMGSAGAAGGVLSGVVLAVGGFAMLGVLGAAIAAPLVLTAVRLRGAPALDGATSR</sequence>
<dbReference type="InterPro" id="IPR036259">
    <property type="entry name" value="MFS_trans_sf"/>
</dbReference>
<dbReference type="EMBL" id="CADCWC010000224">
    <property type="protein sequence ID" value="CAA9536819.1"/>
    <property type="molecule type" value="Genomic_DNA"/>
</dbReference>
<dbReference type="AlphaFoldDB" id="A0A6J4U0M3"/>
<gene>
    <name evidence="7" type="ORF">AVDCRST_MAG79-1455</name>
</gene>
<comment type="subcellular location">
    <subcellularLocation>
        <location evidence="1">Cell membrane</location>
        <topology evidence="1">Multi-pass membrane protein</topology>
    </subcellularLocation>
</comment>
<feature type="domain" description="Major facilitator superfamily (MFS) profile" evidence="6">
    <location>
        <begin position="22"/>
        <end position="417"/>
    </location>
</feature>
<feature type="transmembrane region" description="Helical" evidence="5">
    <location>
        <begin position="299"/>
        <end position="322"/>
    </location>
</feature>
<feature type="transmembrane region" description="Helical" evidence="5">
    <location>
        <begin position="59"/>
        <end position="76"/>
    </location>
</feature>
<protein>
    <recommendedName>
        <fullName evidence="6">Major facilitator superfamily (MFS) profile domain-containing protein</fullName>
    </recommendedName>
</protein>
<dbReference type="PANTHER" id="PTHR23534">
    <property type="entry name" value="MFS PERMEASE"/>
    <property type="match status" value="1"/>
</dbReference>
<organism evidence="7">
    <name type="scientific">uncultured Thermoleophilia bacterium</name>
    <dbReference type="NCBI Taxonomy" id="1497501"/>
    <lineage>
        <taxon>Bacteria</taxon>
        <taxon>Bacillati</taxon>
        <taxon>Actinomycetota</taxon>
        <taxon>Thermoleophilia</taxon>
        <taxon>environmental samples</taxon>
    </lineage>
</organism>
<keyword evidence="2 5" id="KW-0812">Transmembrane</keyword>
<dbReference type="GO" id="GO:0022857">
    <property type="term" value="F:transmembrane transporter activity"/>
    <property type="evidence" value="ECO:0007669"/>
    <property type="project" value="InterPro"/>
</dbReference>
<dbReference type="Pfam" id="PF07690">
    <property type="entry name" value="MFS_1"/>
    <property type="match status" value="1"/>
</dbReference>
<evidence type="ECO:0000259" key="6">
    <source>
        <dbReference type="PROSITE" id="PS50850"/>
    </source>
</evidence>
<dbReference type="PANTHER" id="PTHR23534:SF1">
    <property type="entry name" value="MAJOR FACILITATOR SUPERFAMILY PROTEIN"/>
    <property type="match status" value="1"/>
</dbReference>
<feature type="transmembrane region" description="Helical" evidence="5">
    <location>
        <begin position="241"/>
        <end position="262"/>
    </location>
</feature>
<dbReference type="PROSITE" id="PS50850">
    <property type="entry name" value="MFS"/>
    <property type="match status" value="1"/>
</dbReference>
<dbReference type="InterPro" id="IPR020846">
    <property type="entry name" value="MFS_dom"/>
</dbReference>
<feature type="transmembrane region" description="Helical" evidence="5">
    <location>
        <begin position="88"/>
        <end position="106"/>
    </location>
</feature>
<evidence type="ECO:0000256" key="4">
    <source>
        <dbReference type="ARBA" id="ARBA00023136"/>
    </source>
</evidence>
<dbReference type="InterPro" id="IPR011701">
    <property type="entry name" value="MFS"/>
</dbReference>
<name>A0A6J4U0M3_9ACTN</name>
<evidence type="ECO:0000256" key="1">
    <source>
        <dbReference type="ARBA" id="ARBA00004651"/>
    </source>
</evidence>
<feature type="transmembrane region" description="Helical" evidence="5">
    <location>
        <begin position="328"/>
        <end position="346"/>
    </location>
</feature>
<evidence type="ECO:0000256" key="2">
    <source>
        <dbReference type="ARBA" id="ARBA00022692"/>
    </source>
</evidence>
<dbReference type="SUPFAM" id="SSF103473">
    <property type="entry name" value="MFS general substrate transporter"/>
    <property type="match status" value="1"/>
</dbReference>
<keyword evidence="3 5" id="KW-1133">Transmembrane helix</keyword>
<keyword evidence="4 5" id="KW-0472">Membrane</keyword>
<feature type="transmembrane region" description="Helical" evidence="5">
    <location>
        <begin position="367"/>
        <end position="386"/>
    </location>
</feature>
<proteinExistence type="predicted"/>
<feature type="transmembrane region" description="Helical" evidence="5">
    <location>
        <begin position="182"/>
        <end position="204"/>
    </location>
</feature>
<feature type="transmembrane region" description="Helical" evidence="5">
    <location>
        <begin position="268"/>
        <end position="287"/>
    </location>
</feature>